<dbReference type="InterPro" id="IPR043128">
    <property type="entry name" value="Rev_trsase/Diguanyl_cyclase"/>
</dbReference>
<evidence type="ECO:0000259" key="3">
    <source>
        <dbReference type="PROSITE" id="PS50887"/>
    </source>
</evidence>
<dbReference type="InterPro" id="IPR013767">
    <property type="entry name" value="PAS_fold"/>
</dbReference>
<dbReference type="NCBIfam" id="TIGR00229">
    <property type="entry name" value="sensory_box"/>
    <property type="match status" value="2"/>
</dbReference>
<dbReference type="Proteomes" id="UP000737171">
    <property type="component" value="Unassembled WGS sequence"/>
</dbReference>
<dbReference type="InterPro" id="IPR029787">
    <property type="entry name" value="Nucleotide_cyclase"/>
</dbReference>
<organism evidence="4 5">
    <name type="scientific">Pseudaquabacterium terrae</name>
    <dbReference type="NCBI Taxonomy" id="2732868"/>
    <lineage>
        <taxon>Bacteria</taxon>
        <taxon>Pseudomonadati</taxon>
        <taxon>Pseudomonadota</taxon>
        <taxon>Betaproteobacteria</taxon>
        <taxon>Burkholderiales</taxon>
        <taxon>Sphaerotilaceae</taxon>
        <taxon>Pseudaquabacterium</taxon>
    </lineage>
</organism>
<dbReference type="Pfam" id="PF00990">
    <property type="entry name" value="GGDEF"/>
    <property type="match status" value="1"/>
</dbReference>
<dbReference type="SUPFAM" id="SSF55073">
    <property type="entry name" value="Nucleotide cyclase"/>
    <property type="match status" value="1"/>
</dbReference>
<dbReference type="InterPro" id="IPR000160">
    <property type="entry name" value="GGDEF_dom"/>
</dbReference>
<dbReference type="SUPFAM" id="SSF55785">
    <property type="entry name" value="PYP-like sensor domain (PAS domain)"/>
    <property type="match status" value="2"/>
</dbReference>
<dbReference type="InterPro" id="IPR035919">
    <property type="entry name" value="EAL_sf"/>
</dbReference>
<dbReference type="InterPro" id="IPR000014">
    <property type="entry name" value="PAS"/>
</dbReference>
<dbReference type="InterPro" id="IPR052155">
    <property type="entry name" value="Biofilm_reg_signaling"/>
</dbReference>
<dbReference type="PANTHER" id="PTHR44757">
    <property type="entry name" value="DIGUANYLATE CYCLASE DGCP"/>
    <property type="match status" value="1"/>
</dbReference>
<dbReference type="RefSeq" id="WP_173120817.1">
    <property type="nucleotide sequence ID" value="NZ_JABRWJ010000001.1"/>
</dbReference>
<protein>
    <submittedName>
        <fullName evidence="4">EAL domain-containing protein</fullName>
    </submittedName>
</protein>
<dbReference type="NCBIfam" id="TIGR00254">
    <property type="entry name" value="GGDEF"/>
    <property type="match status" value="1"/>
</dbReference>
<dbReference type="EMBL" id="JABRWJ010000001">
    <property type="protein sequence ID" value="NRF66151.1"/>
    <property type="molecule type" value="Genomic_DNA"/>
</dbReference>
<feature type="domain" description="PAS" evidence="1">
    <location>
        <begin position="7"/>
        <end position="64"/>
    </location>
</feature>
<proteinExistence type="predicted"/>
<dbReference type="SMART" id="SM00052">
    <property type="entry name" value="EAL"/>
    <property type="match status" value="1"/>
</dbReference>
<evidence type="ECO:0000259" key="1">
    <source>
        <dbReference type="PROSITE" id="PS50112"/>
    </source>
</evidence>
<dbReference type="Pfam" id="PF00989">
    <property type="entry name" value="PAS"/>
    <property type="match status" value="1"/>
</dbReference>
<dbReference type="Gene3D" id="3.30.70.270">
    <property type="match status" value="1"/>
</dbReference>
<dbReference type="PROSITE" id="PS50112">
    <property type="entry name" value="PAS"/>
    <property type="match status" value="2"/>
</dbReference>
<keyword evidence="5" id="KW-1185">Reference proteome</keyword>
<dbReference type="SMART" id="SM00267">
    <property type="entry name" value="GGDEF"/>
    <property type="match status" value="1"/>
</dbReference>
<evidence type="ECO:0000313" key="4">
    <source>
        <dbReference type="EMBL" id="NRF66151.1"/>
    </source>
</evidence>
<dbReference type="CDD" id="cd00130">
    <property type="entry name" value="PAS"/>
    <property type="match status" value="2"/>
</dbReference>
<feature type="domain" description="PAS" evidence="1">
    <location>
        <begin position="129"/>
        <end position="181"/>
    </location>
</feature>
<dbReference type="PROSITE" id="PS50883">
    <property type="entry name" value="EAL"/>
    <property type="match status" value="1"/>
</dbReference>
<dbReference type="CDD" id="cd01949">
    <property type="entry name" value="GGDEF"/>
    <property type="match status" value="1"/>
</dbReference>
<dbReference type="Gene3D" id="3.30.450.20">
    <property type="entry name" value="PAS domain"/>
    <property type="match status" value="2"/>
</dbReference>
<evidence type="ECO:0000259" key="2">
    <source>
        <dbReference type="PROSITE" id="PS50883"/>
    </source>
</evidence>
<name>A0ABX2EC20_9BURK</name>
<dbReference type="SMART" id="SM00091">
    <property type="entry name" value="PAS"/>
    <property type="match status" value="2"/>
</dbReference>
<gene>
    <name evidence="4" type="ORF">HLB44_04070</name>
</gene>
<reference evidence="4 5" key="1">
    <citation type="submission" date="2020-05" db="EMBL/GenBank/DDBJ databases">
        <title>Aquincola sp. isolate from soil.</title>
        <authorList>
            <person name="Han J."/>
            <person name="Kim D.-U."/>
        </authorList>
    </citation>
    <scope>NUCLEOTIDE SEQUENCE [LARGE SCALE GENOMIC DNA]</scope>
    <source>
        <strain evidence="4 5">S2</strain>
    </source>
</reference>
<dbReference type="PROSITE" id="PS50887">
    <property type="entry name" value="GGDEF"/>
    <property type="match status" value="1"/>
</dbReference>
<dbReference type="Pfam" id="PF00563">
    <property type="entry name" value="EAL"/>
    <property type="match status" value="1"/>
</dbReference>
<dbReference type="PANTHER" id="PTHR44757:SF2">
    <property type="entry name" value="BIOFILM ARCHITECTURE MAINTENANCE PROTEIN MBAA"/>
    <property type="match status" value="1"/>
</dbReference>
<feature type="domain" description="EAL" evidence="2">
    <location>
        <begin position="428"/>
        <end position="681"/>
    </location>
</feature>
<dbReference type="InterPro" id="IPR035965">
    <property type="entry name" value="PAS-like_dom_sf"/>
</dbReference>
<dbReference type="InterPro" id="IPR001633">
    <property type="entry name" value="EAL_dom"/>
</dbReference>
<comment type="caution">
    <text evidence="4">The sequence shown here is derived from an EMBL/GenBank/DDBJ whole genome shotgun (WGS) entry which is preliminary data.</text>
</comment>
<dbReference type="CDD" id="cd01948">
    <property type="entry name" value="EAL"/>
    <property type="match status" value="1"/>
</dbReference>
<dbReference type="Pfam" id="PF13188">
    <property type="entry name" value="PAS_8"/>
    <property type="match status" value="1"/>
</dbReference>
<sequence>MTEGSPACAAWAQLIDALGDAAWLVDGASGNVLAANRAAVELLGLARERLVGIPAAQLIATPEDLAFWDGVRAGDAGLLQSDTVLVHASGRLVKVSRRIQALTGDERCLLVTVQDRTEAQRQQDERETLLAELRATLESTGDGILVTDLAGRITAFNRRFAQLWGVPEELLTQRNDDAVYDWMRRSVCDGETYQRRLAAIQEATLMQAHERIELLSGRVLERVTQPQASQGRPSGRVWAFRDRTELETASQRINTLSTTDVLTGLFNRRQLGETLAESMRQARRANGTLALLILDLDRFKQINDSLGHEIGDHVLLDTAERLKTCLRQGDSVARIGGDQFALVVQRVDHRGAEAAAQRVLEAISRPCAVDGLQFTMTCSVGVALFPTDGEDGDELVRHAETAMQRAKQGGRAGFRFHQPHHDADLRQRMRLDHAMRQALASNRFRLKYQPQLDMRTGAVIGAEALIRWRDPELGEVSPGEFIPVAEDTGFIVAIGDWVLQQAVRQAARWRAEGLLMPVSINVSALQFQQADFIDRVGNVLRENRLPGSLLELELTESILVHDADEALARLSQLSQLGVRLAIDDFGTGYSSLAYLKRFPIERLKIDRSFIQGVPQDDSDAGIVRAIVQMSAALGMKVIAEGVETEPQRNFLVEAGCDQFQGFLYAPALDALSFDERVRGRPRTTKGHLSLVAR</sequence>
<dbReference type="Gene3D" id="3.20.20.450">
    <property type="entry name" value="EAL domain"/>
    <property type="match status" value="1"/>
</dbReference>
<evidence type="ECO:0000313" key="5">
    <source>
        <dbReference type="Proteomes" id="UP000737171"/>
    </source>
</evidence>
<feature type="domain" description="GGDEF" evidence="3">
    <location>
        <begin position="287"/>
        <end position="419"/>
    </location>
</feature>
<dbReference type="SUPFAM" id="SSF141868">
    <property type="entry name" value="EAL domain-like"/>
    <property type="match status" value="1"/>
</dbReference>
<accession>A0ABX2EC20</accession>